<reference evidence="1" key="1">
    <citation type="submission" date="2022-06" db="EMBL/GenBank/DDBJ databases">
        <title>Phylogenomic reconstructions and comparative analyses of Kickxellomycotina fungi.</title>
        <authorList>
            <person name="Reynolds N.K."/>
            <person name="Stajich J.E."/>
            <person name="Barry K."/>
            <person name="Grigoriev I.V."/>
            <person name="Crous P."/>
            <person name="Smith M.E."/>
        </authorList>
    </citation>
    <scope>NUCLEOTIDE SEQUENCE</scope>
    <source>
        <strain evidence="1">RSA 2271</strain>
    </source>
</reference>
<evidence type="ECO:0000313" key="2">
    <source>
        <dbReference type="Proteomes" id="UP001145114"/>
    </source>
</evidence>
<evidence type="ECO:0000313" key="1">
    <source>
        <dbReference type="EMBL" id="KAJ1674263.1"/>
    </source>
</evidence>
<keyword evidence="2" id="KW-1185">Reference proteome</keyword>
<feature type="non-terminal residue" evidence="1">
    <location>
        <position position="273"/>
    </location>
</feature>
<organism evidence="1 2">
    <name type="scientific">Spiromyces aspiralis</name>
    <dbReference type="NCBI Taxonomy" id="68401"/>
    <lineage>
        <taxon>Eukaryota</taxon>
        <taxon>Fungi</taxon>
        <taxon>Fungi incertae sedis</taxon>
        <taxon>Zoopagomycota</taxon>
        <taxon>Kickxellomycotina</taxon>
        <taxon>Kickxellomycetes</taxon>
        <taxon>Kickxellales</taxon>
        <taxon>Kickxellaceae</taxon>
        <taxon>Spiromyces</taxon>
    </lineage>
</organism>
<accession>A0ACC1HCH9</accession>
<gene>
    <name evidence="1" type="ORF">EV182_003637</name>
</gene>
<feature type="non-terminal residue" evidence="1">
    <location>
        <position position="1"/>
    </location>
</feature>
<comment type="caution">
    <text evidence="1">The sequence shown here is derived from an EMBL/GenBank/DDBJ whole genome shotgun (WGS) entry which is preliminary data.</text>
</comment>
<name>A0ACC1HCH9_9FUNG</name>
<protein>
    <submittedName>
        <fullName evidence="1">Uncharacterized protein</fullName>
    </submittedName>
</protein>
<proteinExistence type="predicted"/>
<dbReference type="EMBL" id="JAMZIH010006116">
    <property type="protein sequence ID" value="KAJ1674263.1"/>
    <property type="molecule type" value="Genomic_DNA"/>
</dbReference>
<sequence>MAFGIVIGPKAINLVNPDEWFDTNPFTREFARYVIAIQAIMVVMWIVSASLMMPFIKLDILNALMIASCVTPTDPILANSIVKGRFAETHVPRNVRDVLSAESGANDGLGFPFLFFALYMLRHNAGHAIAKWFYWTWAYEVLLSIVIGIITGYVARKVLYFAQDRELIDKESFLSFGIALALFIVGCMTLIGSDDILACFCAGHSFTWDDWFSQETKDAHFQEVLDSLFNITFFVYFGTVIPWNDFNNSAIGLSPWRLVVVAILILILRRLPI</sequence>
<dbReference type="Proteomes" id="UP001145114">
    <property type="component" value="Unassembled WGS sequence"/>
</dbReference>